<dbReference type="SMART" id="SM00966">
    <property type="entry name" value="SpoVT_AbrB"/>
    <property type="match status" value="2"/>
</dbReference>
<dbReference type="GO" id="GO:0005737">
    <property type="term" value="C:cytoplasm"/>
    <property type="evidence" value="ECO:0007669"/>
    <property type="project" value="UniProtKB-UniRule"/>
</dbReference>
<keyword evidence="5 7" id="KW-0238">DNA-binding</keyword>
<evidence type="ECO:0000313" key="9">
    <source>
        <dbReference type="EMBL" id="QKG79212.1"/>
    </source>
</evidence>
<keyword evidence="3" id="KW-0677">Repeat</keyword>
<comment type="similarity">
    <text evidence="7">Belongs to the MraZ family.</text>
</comment>
<evidence type="ECO:0000256" key="2">
    <source>
        <dbReference type="ARBA" id="ARBA00022490"/>
    </source>
</evidence>
<dbReference type="Gene3D" id="3.40.1550.20">
    <property type="entry name" value="Transcriptional regulator MraZ domain"/>
    <property type="match status" value="1"/>
</dbReference>
<sequence>MSTFIGDYECKVDEKGRVLFPASLRKQVKSDSPDRFVVKKDIYEDCLVLYPMEEWERQTDIIRKNTNPYNREHNLFLREFFRGTAEVSLDSNGRMLLPKRLLEMVGIGREIVMSGMNDKIEIWAKDRYENVQLGSSDFANLAERILGSTPLKDE</sequence>
<comment type="subcellular location">
    <subcellularLocation>
        <location evidence="7">Cytoplasm</location>
        <location evidence="7">Nucleoid</location>
    </subcellularLocation>
</comment>
<dbReference type="GO" id="GO:0009295">
    <property type="term" value="C:nucleoid"/>
    <property type="evidence" value="ECO:0007669"/>
    <property type="project" value="UniProtKB-SubCell"/>
</dbReference>
<organism evidence="9 10">
    <name type="scientific">Tenuifilum thalassicum</name>
    <dbReference type="NCBI Taxonomy" id="2590900"/>
    <lineage>
        <taxon>Bacteria</taxon>
        <taxon>Pseudomonadati</taxon>
        <taxon>Bacteroidota</taxon>
        <taxon>Bacteroidia</taxon>
        <taxon>Bacteroidales</taxon>
        <taxon>Tenuifilaceae</taxon>
        <taxon>Tenuifilum</taxon>
    </lineage>
</organism>
<protein>
    <recommendedName>
        <fullName evidence="1 7">Transcriptional regulator MraZ</fullName>
    </recommendedName>
</protein>
<evidence type="ECO:0000256" key="3">
    <source>
        <dbReference type="ARBA" id="ARBA00022737"/>
    </source>
</evidence>
<comment type="subunit">
    <text evidence="7">Forms oligomers.</text>
</comment>
<feature type="domain" description="SpoVT-AbrB" evidence="8">
    <location>
        <begin position="84"/>
        <end position="127"/>
    </location>
</feature>
<evidence type="ECO:0000256" key="4">
    <source>
        <dbReference type="ARBA" id="ARBA00023015"/>
    </source>
</evidence>
<dbReference type="PANTHER" id="PTHR34701">
    <property type="entry name" value="TRANSCRIPTIONAL REGULATOR MRAZ"/>
    <property type="match status" value="1"/>
</dbReference>
<evidence type="ECO:0000256" key="1">
    <source>
        <dbReference type="ARBA" id="ARBA00013860"/>
    </source>
</evidence>
<dbReference type="Pfam" id="PF02381">
    <property type="entry name" value="MraZ"/>
    <property type="match status" value="2"/>
</dbReference>
<dbReference type="RefSeq" id="WP_173072757.1">
    <property type="nucleotide sequence ID" value="NZ_CP041345.1"/>
</dbReference>
<dbReference type="KEGG" id="ttz:FHG85_02690"/>
<evidence type="ECO:0000256" key="6">
    <source>
        <dbReference type="ARBA" id="ARBA00023163"/>
    </source>
</evidence>
<dbReference type="GO" id="GO:2000143">
    <property type="term" value="P:negative regulation of DNA-templated transcription initiation"/>
    <property type="evidence" value="ECO:0007669"/>
    <property type="project" value="TreeGrafter"/>
</dbReference>
<dbReference type="Proteomes" id="UP000500961">
    <property type="component" value="Chromosome"/>
</dbReference>
<gene>
    <name evidence="7" type="primary">mraZ</name>
    <name evidence="9" type="ORF">FHG85_02690</name>
</gene>
<proteinExistence type="inferred from homology"/>
<dbReference type="InterPro" id="IPR020603">
    <property type="entry name" value="MraZ_dom"/>
</dbReference>
<dbReference type="CDD" id="cd16320">
    <property type="entry name" value="MraZ_N"/>
    <property type="match status" value="1"/>
</dbReference>
<keyword evidence="6 7" id="KW-0804">Transcription</keyword>
<dbReference type="GO" id="GO:0003700">
    <property type="term" value="F:DNA-binding transcription factor activity"/>
    <property type="evidence" value="ECO:0007669"/>
    <property type="project" value="UniProtKB-UniRule"/>
</dbReference>
<dbReference type="PROSITE" id="PS51740">
    <property type="entry name" value="SPOVT_ABRB"/>
    <property type="match status" value="2"/>
</dbReference>
<dbReference type="EMBL" id="CP041345">
    <property type="protein sequence ID" value="QKG79212.1"/>
    <property type="molecule type" value="Genomic_DNA"/>
</dbReference>
<keyword evidence="2 7" id="KW-0963">Cytoplasm</keyword>
<feature type="domain" description="SpoVT-AbrB" evidence="8">
    <location>
        <begin position="7"/>
        <end position="54"/>
    </location>
</feature>
<dbReference type="AlphaFoldDB" id="A0A7D3XCQ0"/>
<dbReference type="InterPro" id="IPR037914">
    <property type="entry name" value="SpoVT-AbrB_sf"/>
</dbReference>
<dbReference type="SUPFAM" id="SSF89447">
    <property type="entry name" value="AbrB/MazE/MraZ-like"/>
    <property type="match status" value="1"/>
</dbReference>
<keyword evidence="10" id="KW-1185">Reference proteome</keyword>
<evidence type="ECO:0000256" key="5">
    <source>
        <dbReference type="ARBA" id="ARBA00023125"/>
    </source>
</evidence>
<accession>A0A7D3XCQ0</accession>
<dbReference type="HAMAP" id="MF_01008">
    <property type="entry name" value="MraZ"/>
    <property type="match status" value="1"/>
</dbReference>
<dbReference type="InterPro" id="IPR003444">
    <property type="entry name" value="MraZ"/>
</dbReference>
<evidence type="ECO:0000256" key="7">
    <source>
        <dbReference type="HAMAP-Rule" id="MF_01008"/>
    </source>
</evidence>
<dbReference type="InterPro" id="IPR035642">
    <property type="entry name" value="MraZ_N"/>
</dbReference>
<dbReference type="GO" id="GO:0000976">
    <property type="term" value="F:transcription cis-regulatory region binding"/>
    <property type="evidence" value="ECO:0007669"/>
    <property type="project" value="TreeGrafter"/>
</dbReference>
<evidence type="ECO:0000313" key="10">
    <source>
        <dbReference type="Proteomes" id="UP000500961"/>
    </source>
</evidence>
<name>A0A7D3XCQ0_9BACT</name>
<evidence type="ECO:0000259" key="8">
    <source>
        <dbReference type="PROSITE" id="PS51740"/>
    </source>
</evidence>
<dbReference type="CDD" id="cd16321">
    <property type="entry name" value="MraZ_C"/>
    <property type="match status" value="1"/>
</dbReference>
<reference evidence="9 10" key="1">
    <citation type="submission" date="2019-07" db="EMBL/GenBank/DDBJ databases">
        <title>Thalassofilum flectens gen. nov., sp. nov., a novel moderate thermophilic anaerobe from a shallow sea hot spring in Kunashir Island (Russia), representing a new family in the order Bacteroidales, and proposal of Thalassofilacea fam. nov.</title>
        <authorList>
            <person name="Kochetkova T.V."/>
            <person name="Podosokorskaya O.A."/>
            <person name="Novikov A."/>
            <person name="Elcheninov A.G."/>
            <person name="Toshchakov S.V."/>
            <person name="Kublanov I.V."/>
        </authorList>
    </citation>
    <scope>NUCLEOTIDE SEQUENCE [LARGE SCALE GENOMIC DNA]</scope>
    <source>
        <strain evidence="9 10">38-H</strain>
    </source>
</reference>
<dbReference type="InterPro" id="IPR007159">
    <property type="entry name" value="SpoVT-AbrB_dom"/>
</dbReference>
<keyword evidence="4 7" id="KW-0805">Transcription regulation</keyword>
<dbReference type="InterPro" id="IPR035644">
    <property type="entry name" value="MraZ_C"/>
</dbReference>
<dbReference type="InterPro" id="IPR038619">
    <property type="entry name" value="MraZ_sf"/>
</dbReference>
<dbReference type="PANTHER" id="PTHR34701:SF1">
    <property type="entry name" value="TRANSCRIPTIONAL REGULATOR MRAZ"/>
    <property type="match status" value="1"/>
</dbReference>